<dbReference type="EMBL" id="CP011070">
    <property type="protein sequence ID" value="AJW71857.1"/>
    <property type="molecule type" value="Genomic_DNA"/>
</dbReference>
<feature type="transmembrane region" description="Helical" evidence="1">
    <location>
        <begin position="12"/>
        <end position="35"/>
    </location>
</feature>
<keyword evidence="1" id="KW-0472">Membrane</keyword>
<keyword evidence="3" id="KW-1185">Reference proteome</keyword>
<proteinExistence type="predicted"/>
<evidence type="ECO:0000313" key="3">
    <source>
        <dbReference type="Proteomes" id="UP000032408"/>
    </source>
</evidence>
<dbReference type="AlphaFoldDB" id="A0A0D5C648"/>
<dbReference type="RefSeq" id="WP_160289411.1">
    <property type="nucleotide sequence ID" value="NZ_CP011070.1"/>
</dbReference>
<accession>A0A0D5C648</accession>
<organism evidence="2 3">
    <name type="scientific">Nitrosopumilus adriaticus</name>
    <dbReference type="NCBI Taxonomy" id="1580092"/>
    <lineage>
        <taxon>Archaea</taxon>
        <taxon>Nitrososphaerota</taxon>
        <taxon>Nitrososphaeria</taxon>
        <taxon>Nitrosopumilales</taxon>
        <taxon>Nitrosopumilaceae</taxon>
        <taxon>Nitrosopumilus</taxon>
    </lineage>
</organism>
<name>A0A0D5C648_9ARCH</name>
<reference evidence="2 3" key="2">
    <citation type="journal article" date="2016" name="ISME J.">
        <title>Physiological and genomic characterization of two novel marine thaumarchaeal strains indicates niche differentiation.</title>
        <authorList>
            <person name="Bayer B."/>
            <person name="Vojvoda J."/>
            <person name="Offre P."/>
            <person name="Alves R.J."/>
            <person name="Elisabeth N.H."/>
            <person name="Garcia J.A."/>
            <person name="Volland J.M."/>
            <person name="Srivastava A."/>
            <person name="Schleper C."/>
            <person name="Herndl G.J."/>
        </authorList>
    </citation>
    <scope>NUCLEOTIDE SEQUENCE [LARGE SCALE GENOMIC DNA]</scope>
    <source>
        <strain evidence="2 3">NF5</strain>
    </source>
</reference>
<dbReference type="Proteomes" id="UP000032408">
    <property type="component" value="Chromosome"/>
</dbReference>
<gene>
    <name evidence="2" type="ORF">NADRNF5_2188</name>
</gene>
<sequence>MVNHNILSMAGIFDSIPIITVVLFALGLIGVIVYARSQRNTTDESDS</sequence>
<keyword evidence="1" id="KW-1133">Transmembrane helix</keyword>
<protein>
    <submittedName>
        <fullName evidence="2">Uncharacterized protein</fullName>
    </submittedName>
</protein>
<dbReference type="HOGENOM" id="CLU_219582_0_0_2"/>
<evidence type="ECO:0000256" key="1">
    <source>
        <dbReference type="SAM" id="Phobius"/>
    </source>
</evidence>
<keyword evidence="1" id="KW-0812">Transmembrane</keyword>
<dbReference type="GeneID" id="43685841"/>
<evidence type="ECO:0000313" key="2">
    <source>
        <dbReference type="EMBL" id="AJW71857.1"/>
    </source>
</evidence>
<dbReference type="KEGG" id="nin:NADRNF5_2188"/>
<reference evidence="3" key="1">
    <citation type="submission" date="2015-03" db="EMBL/GenBank/DDBJ databases">
        <title>Characterization of two novel Thaumarchaeota isolated from the Northern Adriatic Sea.</title>
        <authorList>
            <person name="Bayer B."/>
            <person name="Vojvoda J."/>
            <person name="Offre P."/>
            <person name="Srivastava A."/>
            <person name="Elisabeth N."/>
            <person name="Garcia J.A.L."/>
            <person name="Schleper C."/>
            <person name="Herndl G.J."/>
        </authorList>
    </citation>
    <scope>NUCLEOTIDE SEQUENCE [LARGE SCALE GENOMIC DNA]</scope>
    <source>
        <strain evidence="3">NF5</strain>
    </source>
</reference>